<evidence type="ECO:0000259" key="3">
    <source>
        <dbReference type="Pfam" id="PF07786"/>
    </source>
</evidence>
<keyword evidence="2" id="KW-0812">Transmembrane</keyword>
<keyword evidence="2" id="KW-0472">Membrane</keyword>
<dbReference type="OrthoDB" id="508112at2"/>
<dbReference type="PANTHER" id="PTHR40407">
    <property type="entry name" value="MEMBRANE PROTEIN-LIKE PROTEIN"/>
    <property type="match status" value="1"/>
</dbReference>
<dbReference type="PANTHER" id="PTHR40407:SF1">
    <property type="entry name" value="HEPARAN-ALPHA-GLUCOSAMINIDE N-ACETYLTRANSFERASE CATALYTIC DOMAIN-CONTAINING PROTEIN"/>
    <property type="match status" value="1"/>
</dbReference>
<proteinExistence type="predicted"/>
<sequence>MDRLAIDAGPDDSITPRVGDDRGVGTASRLASVDLLRGTVMVLMVLDHVRDYLMNALVDPTNLATTTPVLFFTRWVTHFCAPTFIFLAGASAFLAGTQGKTRRQLSLFLVTRGLWLIVLEQTLVSICFTFTMPKVILALILWAIGWSMIALAGLIHLPRVAVGAIGVVLIACHNLFDGVRVEGSGLGSLLWRLLHQPGFLQLPGGIGILEGYPLIPWIGVMAVGYAFGPWLLLPSARRQTLLVALGAGLTLGFVGLRALNVYGDPRPWSVQATPLLTLLSFLTCQKYPPSLLYLLMTLGPAILALAWLDRLPGFLAGPLATFGRVPLFFYLLQWPIAHGLGVAVAALRRQPVGWLFQFPPFQSPEAYNNSLGTVFLCWIIAIAILYLPCRWFADVKRRRRDPWLSYF</sequence>
<dbReference type="HOGENOM" id="CLU_054519_0_0_0"/>
<name>L0D882_SINAD</name>
<reference evidence="4 5" key="1">
    <citation type="submission" date="2012-02" db="EMBL/GenBank/DDBJ databases">
        <title>Complete sequence of chromosome of Singulisphaera acidiphila DSM 18658.</title>
        <authorList>
            <consortium name="US DOE Joint Genome Institute (JGI-PGF)"/>
            <person name="Lucas S."/>
            <person name="Copeland A."/>
            <person name="Lapidus A."/>
            <person name="Glavina del Rio T."/>
            <person name="Dalin E."/>
            <person name="Tice H."/>
            <person name="Bruce D."/>
            <person name="Goodwin L."/>
            <person name="Pitluck S."/>
            <person name="Peters L."/>
            <person name="Ovchinnikova G."/>
            <person name="Chertkov O."/>
            <person name="Kyrpides N."/>
            <person name="Mavromatis K."/>
            <person name="Ivanova N."/>
            <person name="Brettin T."/>
            <person name="Detter J.C."/>
            <person name="Han C."/>
            <person name="Larimer F."/>
            <person name="Land M."/>
            <person name="Hauser L."/>
            <person name="Markowitz V."/>
            <person name="Cheng J.-F."/>
            <person name="Hugenholtz P."/>
            <person name="Woyke T."/>
            <person name="Wu D."/>
            <person name="Tindall B."/>
            <person name="Pomrenke H."/>
            <person name="Brambilla E."/>
            <person name="Klenk H.-P."/>
            <person name="Eisen J.A."/>
        </authorList>
    </citation>
    <scope>NUCLEOTIDE SEQUENCE [LARGE SCALE GENOMIC DNA]</scope>
    <source>
        <strain evidence="5">ATCC BAA-1392 / DSM 18658 / VKM B-2454 / MOB10</strain>
    </source>
</reference>
<accession>L0D882</accession>
<dbReference type="STRING" id="886293.Sinac_0412"/>
<dbReference type="AlphaFoldDB" id="L0D882"/>
<evidence type="ECO:0000256" key="2">
    <source>
        <dbReference type="SAM" id="Phobius"/>
    </source>
</evidence>
<evidence type="ECO:0000313" key="5">
    <source>
        <dbReference type="Proteomes" id="UP000010798"/>
    </source>
</evidence>
<feature type="transmembrane region" description="Helical" evidence="2">
    <location>
        <begin position="240"/>
        <end position="259"/>
    </location>
</feature>
<dbReference type="EMBL" id="CP003364">
    <property type="protein sequence ID" value="AGA24851.1"/>
    <property type="molecule type" value="Genomic_DNA"/>
</dbReference>
<feature type="transmembrane region" description="Helical" evidence="2">
    <location>
        <begin position="137"/>
        <end position="155"/>
    </location>
</feature>
<feature type="domain" description="Heparan-alpha-glucosaminide N-acetyltransferase catalytic" evidence="3">
    <location>
        <begin position="29"/>
        <end position="262"/>
    </location>
</feature>
<keyword evidence="2" id="KW-1133">Transmembrane helix</keyword>
<protein>
    <submittedName>
        <fullName evidence="4">Putative membrane protein</fullName>
    </submittedName>
</protein>
<gene>
    <name evidence="4" type="ordered locus">Sinac_0412</name>
</gene>
<evidence type="ECO:0000256" key="1">
    <source>
        <dbReference type="SAM" id="MobiDB-lite"/>
    </source>
</evidence>
<evidence type="ECO:0000313" key="4">
    <source>
        <dbReference type="EMBL" id="AGA24851.1"/>
    </source>
</evidence>
<organism evidence="4 5">
    <name type="scientific">Singulisphaera acidiphila (strain ATCC BAA-1392 / DSM 18658 / VKM B-2454 / MOB10)</name>
    <dbReference type="NCBI Taxonomy" id="886293"/>
    <lineage>
        <taxon>Bacteria</taxon>
        <taxon>Pseudomonadati</taxon>
        <taxon>Planctomycetota</taxon>
        <taxon>Planctomycetia</taxon>
        <taxon>Isosphaerales</taxon>
        <taxon>Isosphaeraceae</taxon>
        <taxon>Singulisphaera</taxon>
    </lineage>
</organism>
<dbReference type="InterPro" id="IPR012429">
    <property type="entry name" value="HGSNAT_cat"/>
</dbReference>
<dbReference type="RefSeq" id="WP_015244036.1">
    <property type="nucleotide sequence ID" value="NC_019892.1"/>
</dbReference>
<dbReference type="Pfam" id="PF07786">
    <property type="entry name" value="HGSNAT_cat"/>
    <property type="match status" value="1"/>
</dbReference>
<feature type="transmembrane region" description="Helical" evidence="2">
    <location>
        <begin position="367"/>
        <end position="389"/>
    </location>
</feature>
<feature type="region of interest" description="Disordered" evidence="1">
    <location>
        <begin position="1"/>
        <end position="20"/>
    </location>
</feature>
<feature type="transmembrane region" description="Helical" evidence="2">
    <location>
        <begin position="75"/>
        <end position="95"/>
    </location>
</feature>
<dbReference type="KEGG" id="saci:Sinac_0412"/>
<keyword evidence="5" id="KW-1185">Reference proteome</keyword>
<feature type="transmembrane region" description="Helical" evidence="2">
    <location>
        <begin position="214"/>
        <end position="233"/>
    </location>
</feature>
<dbReference type="eggNOG" id="COG3503">
    <property type="taxonomic scope" value="Bacteria"/>
</dbReference>
<dbReference type="Proteomes" id="UP000010798">
    <property type="component" value="Chromosome"/>
</dbReference>
<feature type="transmembrane region" description="Helical" evidence="2">
    <location>
        <begin position="107"/>
        <end position="131"/>
    </location>
</feature>
<feature type="transmembrane region" description="Helical" evidence="2">
    <location>
        <begin position="290"/>
        <end position="308"/>
    </location>
</feature>